<keyword evidence="12" id="KW-1185">Reference proteome</keyword>
<dbReference type="GO" id="GO:0003700">
    <property type="term" value="F:DNA-binding transcription factor activity"/>
    <property type="evidence" value="ECO:0007669"/>
    <property type="project" value="UniProtKB-UniRule"/>
</dbReference>
<dbReference type="EMBL" id="SNYS01000006">
    <property type="protein sequence ID" value="TDQ70183.1"/>
    <property type="molecule type" value="Genomic_DNA"/>
</dbReference>
<dbReference type="InterPro" id="IPR022988">
    <property type="entry name" value="Ni_resp_reg_NikR"/>
</dbReference>
<evidence type="ECO:0000256" key="5">
    <source>
        <dbReference type="ARBA" id="ARBA00023015"/>
    </source>
</evidence>
<dbReference type="Proteomes" id="UP000294855">
    <property type="component" value="Unassembled WGS sequence"/>
</dbReference>
<dbReference type="RefSeq" id="WP_133516994.1">
    <property type="nucleotide sequence ID" value="NZ_JAHDUW010000005.1"/>
</dbReference>
<dbReference type="GO" id="GO:0016151">
    <property type="term" value="F:nickel cation binding"/>
    <property type="evidence" value="ECO:0007669"/>
    <property type="project" value="UniProtKB-UniRule"/>
</dbReference>
<feature type="binding site" evidence="8">
    <location>
        <position position="101"/>
    </location>
    <ligand>
        <name>Ni(2+)</name>
        <dbReference type="ChEBI" id="CHEBI:49786"/>
    </ligand>
</feature>
<reference evidence="11 12" key="1">
    <citation type="submission" date="2019-03" db="EMBL/GenBank/DDBJ databases">
        <title>Genomic Encyclopedia of Type Strains, Phase IV (KMG-IV): sequencing the most valuable type-strain genomes for metagenomic binning, comparative biology and taxonomic classification.</title>
        <authorList>
            <person name="Goeker M."/>
        </authorList>
    </citation>
    <scope>NUCLEOTIDE SEQUENCE [LARGE SCALE GENOMIC DNA]</scope>
    <source>
        <strain evidence="11 12">DSM 13328</strain>
    </source>
</reference>
<dbReference type="NCBIfam" id="NF002815">
    <property type="entry name" value="PRK02967.1"/>
    <property type="match status" value="1"/>
</dbReference>
<keyword evidence="7 8" id="KW-0804">Transcription</keyword>
<dbReference type="SUPFAM" id="SSF55021">
    <property type="entry name" value="ACT-like"/>
    <property type="match status" value="1"/>
</dbReference>
<feature type="binding site" evidence="8">
    <location>
        <position position="88"/>
    </location>
    <ligand>
        <name>Ni(2+)</name>
        <dbReference type="ChEBI" id="CHEBI:49786"/>
    </ligand>
</feature>
<feature type="binding site" evidence="8">
    <location>
        <position position="107"/>
    </location>
    <ligand>
        <name>Ni(2+)</name>
        <dbReference type="ChEBI" id="CHEBI:49786"/>
    </ligand>
</feature>
<evidence type="ECO:0000259" key="9">
    <source>
        <dbReference type="Pfam" id="PF01402"/>
    </source>
</evidence>
<keyword evidence="4 8" id="KW-0479">Metal-binding</keyword>
<protein>
    <recommendedName>
        <fullName evidence="8">Putative nickel-responsive regulator</fullName>
    </recommendedName>
</protein>
<dbReference type="InterPro" id="IPR002145">
    <property type="entry name" value="CopG"/>
</dbReference>
<comment type="similarity">
    <text evidence="2 8">Belongs to the transcriptional regulatory CopG/NikR family.</text>
</comment>
<organism evidence="11 12">
    <name type="scientific">Methanimicrococcus blatticola</name>
    <dbReference type="NCBI Taxonomy" id="91560"/>
    <lineage>
        <taxon>Archaea</taxon>
        <taxon>Methanobacteriati</taxon>
        <taxon>Methanobacteriota</taxon>
        <taxon>Stenosarchaea group</taxon>
        <taxon>Methanomicrobia</taxon>
        <taxon>Methanosarcinales</taxon>
        <taxon>Methanosarcinaceae</taxon>
        <taxon>Methanimicrococcus</taxon>
    </lineage>
</organism>
<dbReference type="Gene3D" id="1.10.1220.10">
    <property type="entry name" value="Met repressor-like"/>
    <property type="match status" value="1"/>
</dbReference>
<sequence>MIDDKKVSEKELMRIGVSLPDNLLTKFDNIIEERGYSSRSEGIRDAIRSYINHYEWMNDIKGRRIGTISLVYDHTKRGLSNMMAEIQHEHSDIIKTSIHIHLDHDNCLEVVVLDGDGRDIKSLAEKIISLNGVKFSKLTTVPSTEKL</sequence>
<dbReference type="NCBIfam" id="NF002169">
    <property type="entry name" value="PRK01002.1"/>
    <property type="match status" value="1"/>
</dbReference>
<dbReference type="InterPro" id="IPR014864">
    <property type="entry name" value="TF_NikR_Ni-bd_C"/>
</dbReference>
<comment type="function">
    <text evidence="1 8">Transcriptional regulator.</text>
</comment>
<dbReference type="HAMAP" id="MF_00476">
    <property type="entry name" value="NikR"/>
    <property type="match status" value="1"/>
</dbReference>
<evidence type="ECO:0000256" key="1">
    <source>
        <dbReference type="ARBA" id="ARBA00002339"/>
    </source>
</evidence>
<dbReference type="InterPro" id="IPR045865">
    <property type="entry name" value="ACT-like_dom_sf"/>
</dbReference>
<dbReference type="PANTHER" id="PTHR34719:SF2">
    <property type="entry name" value="NICKEL-RESPONSIVE REGULATOR"/>
    <property type="match status" value="1"/>
</dbReference>
<feature type="domain" description="Ribbon-helix-helix protein CopG" evidence="9">
    <location>
        <begin position="13"/>
        <end position="52"/>
    </location>
</feature>
<proteinExistence type="inferred from homology"/>
<dbReference type="Pfam" id="PF01402">
    <property type="entry name" value="RHH_1"/>
    <property type="match status" value="1"/>
</dbReference>
<evidence type="ECO:0000313" key="11">
    <source>
        <dbReference type="EMBL" id="TDQ70183.1"/>
    </source>
</evidence>
<comment type="cofactor">
    <cofactor evidence="8">
        <name>Ni(2+)</name>
        <dbReference type="ChEBI" id="CHEBI:49786"/>
    </cofactor>
    <text evidence="8">Binds 1 nickel ion per subunit.</text>
</comment>
<evidence type="ECO:0000256" key="4">
    <source>
        <dbReference type="ARBA" id="ARBA00022723"/>
    </source>
</evidence>
<accession>A0A484F791</accession>
<feature type="domain" description="Transcription factor NikR nickel binding C-terminal" evidence="10">
    <location>
        <begin position="65"/>
        <end position="141"/>
    </location>
</feature>
<evidence type="ECO:0000313" key="12">
    <source>
        <dbReference type="Proteomes" id="UP000294855"/>
    </source>
</evidence>
<evidence type="ECO:0000256" key="3">
    <source>
        <dbReference type="ARBA" id="ARBA00022596"/>
    </source>
</evidence>
<evidence type="ECO:0000259" key="10">
    <source>
        <dbReference type="Pfam" id="PF08753"/>
    </source>
</evidence>
<dbReference type="OrthoDB" id="25654at2157"/>
<dbReference type="Pfam" id="PF08753">
    <property type="entry name" value="NikR_C"/>
    <property type="match status" value="1"/>
</dbReference>
<keyword evidence="3 8" id="KW-0533">Nickel</keyword>
<dbReference type="NCBIfam" id="NF003381">
    <property type="entry name" value="PRK04460.1"/>
    <property type="match status" value="1"/>
</dbReference>
<keyword evidence="6 8" id="KW-0238">DNA-binding</keyword>
<comment type="caution">
    <text evidence="11">The sequence shown here is derived from an EMBL/GenBank/DDBJ whole genome shotgun (WGS) entry which is preliminary data.</text>
</comment>
<keyword evidence="5 8" id="KW-0805">Transcription regulation</keyword>
<dbReference type="AlphaFoldDB" id="A0A484F791"/>
<dbReference type="PANTHER" id="PTHR34719">
    <property type="entry name" value="NICKEL-RESPONSIVE REGULATOR"/>
    <property type="match status" value="1"/>
</dbReference>
<dbReference type="InterPro" id="IPR027271">
    <property type="entry name" value="Acetolactate_synth/TF_NikR_C"/>
</dbReference>
<dbReference type="InterPro" id="IPR010985">
    <property type="entry name" value="Ribbon_hlx_hlx"/>
</dbReference>
<dbReference type="SUPFAM" id="SSF47598">
    <property type="entry name" value="Ribbon-helix-helix"/>
    <property type="match status" value="1"/>
</dbReference>
<dbReference type="GO" id="GO:0010045">
    <property type="term" value="P:response to nickel cation"/>
    <property type="evidence" value="ECO:0007669"/>
    <property type="project" value="InterPro"/>
</dbReference>
<dbReference type="CDD" id="cd22231">
    <property type="entry name" value="RHH_NikR_HicB-like"/>
    <property type="match status" value="1"/>
</dbReference>
<feature type="binding site" evidence="8">
    <location>
        <position position="99"/>
    </location>
    <ligand>
        <name>Ni(2+)</name>
        <dbReference type="ChEBI" id="CHEBI:49786"/>
    </ligand>
</feature>
<evidence type="ECO:0000256" key="6">
    <source>
        <dbReference type="ARBA" id="ARBA00023125"/>
    </source>
</evidence>
<evidence type="ECO:0000256" key="2">
    <source>
        <dbReference type="ARBA" id="ARBA00008478"/>
    </source>
</evidence>
<dbReference type="GO" id="GO:0003677">
    <property type="term" value="F:DNA binding"/>
    <property type="evidence" value="ECO:0007669"/>
    <property type="project" value="UniProtKB-KW"/>
</dbReference>
<dbReference type="NCBIfam" id="NF001884">
    <property type="entry name" value="PRK00630.1"/>
    <property type="match status" value="1"/>
</dbReference>
<gene>
    <name evidence="11" type="ORF">C7391_0523</name>
</gene>
<dbReference type="InterPro" id="IPR050192">
    <property type="entry name" value="CopG/NikR_regulator"/>
</dbReference>
<dbReference type="InterPro" id="IPR013321">
    <property type="entry name" value="Arc_rbn_hlx_hlx"/>
</dbReference>
<name>A0A484F791_9EURY</name>
<dbReference type="Gene3D" id="3.30.70.1150">
    <property type="entry name" value="ACT-like. Chain A, domain 2"/>
    <property type="match status" value="1"/>
</dbReference>
<evidence type="ECO:0000256" key="8">
    <source>
        <dbReference type="HAMAP-Rule" id="MF_00476"/>
    </source>
</evidence>
<evidence type="ECO:0000256" key="7">
    <source>
        <dbReference type="ARBA" id="ARBA00023163"/>
    </source>
</evidence>